<proteinExistence type="predicted"/>
<keyword evidence="1" id="KW-0732">Signal</keyword>
<dbReference type="Proteomes" id="UP000619761">
    <property type="component" value="Unassembled WGS sequence"/>
</dbReference>
<organism evidence="2 3">
    <name type="scientific">Cellvibrio zantedeschiae</name>
    <dbReference type="NCBI Taxonomy" id="1237077"/>
    <lineage>
        <taxon>Bacteria</taxon>
        <taxon>Pseudomonadati</taxon>
        <taxon>Pseudomonadota</taxon>
        <taxon>Gammaproteobacteria</taxon>
        <taxon>Cellvibrionales</taxon>
        <taxon>Cellvibrionaceae</taxon>
        <taxon>Cellvibrio</taxon>
    </lineage>
</organism>
<dbReference type="EMBL" id="BMYZ01000005">
    <property type="protein sequence ID" value="GGY88240.1"/>
    <property type="molecule type" value="Genomic_DNA"/>
</dbReference>
<reference evidence="3" key="1">
    <citation type="journal article" date="2019" name="Int. J. Syst. Evol. Microbiol.">
        <title>The Global Catalogue of Microorganisms (GCM) 10K type strain sequencing project: providing services to taxonomists for standard genome sequencing and annotation.</title>
        <authorList>
            <consortium name="The Broad Institute Genomics Platform"/>
            <consortium name="The Broad Institute Genome Sequencing Center for Infectious Disease"/>
            <person name="Wu L."/>
            <person name="Ma J."/>
        </authorList>
    </citation>
    <scope>NUCLEOTIDE SEQUENCE [LARGE SCALE GENOMIC DNA]</scope>
    <source>
        <strain evidence="3">KCTC 32239</strain>
    </source>
</reference>
<feature type="chain" id="PRO_5046731525" evidence="1">
    <location>
        <begin position="18"/>
        <end position="129"/>
    </location>
</feature>
<evidence type="ECO:0000313" key="3">
    <source>
        <dbReference type="Proteomes" id="UP000619761"/>
    </source>
</evidence>
<sequence>MKLFIAFIALLTAHAYAWETSDCQGTQSQRIEALKKLGAFTLQYKSIHGDFPDMTNGGYEDFAAGIPKELKGYLISKDDSLESIDFICNIPKSKEPVAQELCSFYLQSNKAECLTLAPTLKFVPDPLPK</sequence>
<accession>A0ABQ3BDJ0</accession>
<protein>
    <submittedName>
        <fullName evidence="2">Uncharacterized protein</fullName>
    </submittedName>
</protein>
<feature type="signal peptide" evidence="1">
    <location>
        <begin position="1"/>
        <end position="17"/>
    </location>
</feature>
<comment type="caution">
    <text evidence="2">The sequence shown here is derived from an EMBL/GenBank/DDBJ whole genome shotgun (WGS) entry which is preliminary data.</text>
</comment>
<gene>
    <name evidence="2" type="ORF">GCM10011613_36610</name>
</gene>
<evidence type="ECO:0000313" key="2">
    <source>
        <dbReference type="EMBL" id="GGY88240.1"/>
    </source>
</evidence>
<dbReference type="RefSeq" id="WP_189421324.1">
    <property type="nucleotide sequence ID" value="NZ_BMYZ01000005.1"/>
</dbReference>
<name>A0ABQ3BDJ0_9GAMM</name>
<keyword evidence="3" id="KW-1185">Reference proteome</keyword>
<evidence type="ECO:0000256" key="1">
    <source>
        <dbReference type="SAM" id="SignalP"/>
    </source>
</evidence>